<keyword evidence="1" id="KW-0732">Signal</keyword>
<sequence>MKSKLFWSFCTVLVASLPVPALAQTSPPTSPQAGFDYKGGSMKYQLLPGRIQDRTLPKAFDFPIITNVATDTSITSDYLITDQFRAPAGRTEYTGALTAWAASIRECLAKQPLLIRASTKNPVQINGRVGTIVRNVNNRAVCR</sequence>
<evidence type="ECO:0000313" key="2">
    <source>
        <dbReference type="EMBL" id="NQE35833.1"/>
    </source>
</evidence>
<protein>
    <submittedName>
        <fullName evidence="2">Uncharacterized protein</fullName>
    </submittedName>
</protein>
<gene>
    <name evidence="2" type="ORF">E5S67_03569</name>
</gene>
<organism evidence="2 3">
    <name type="scientific">Microcoleus asticus IPMA8</name>
    <dbReference type="NCBI Taxonomy" id="2563858"/>
    <lineage>
        <taxon>Bacteria</taxon>
        <taxon>Bacillati</taxon>
        <taxon>Cyanobacteriota</taxon>
        <taxon>Cyanophyceae</taxon>
        <taxon>Oscillatoriophycideae</taxon>
        <taxon>Oscillatoriales</taxon>
        <taxon>Microcoleaceae</taxon>
        <taxon>Microcoleus</taxon>
        <taxon>Microcoleus asticus</taxon>
    </lineage>
</organism>
<dbReference type="EMBL" id="SRRZ01000065">
    <property type="protein sequence ID" value="NQE35833.1"/>
    <property type="molecule type" value="Genomic_DNA"/>
</dbReference>
<evidence type="ECO:0000256" key="1">
    <source>
        <dbReference type="SAM" id="SignalP"/>
    </source>
</evidence>
<dbReference type="Proteomes" id="UP000702425">
    <property type="component" value="Unassembled WGS sequence"/>
</dbReference>
<dbReference type="RefSeq" id="WP_172189517.1">
    <property type="nucleotide sequence ID" value="NZ_CAWPPK010000280.1"/>
</dbReference>
<feature type="signal peptide" evidence="1">
    <location>
        <begin position="1"/>
        <end position="23"/>
    </location>
</feature>
<reference evidence="2 3" key="1">
    <citation type="journal article" date="2020" name="Sci. Rep.">
        <title>A novel cyanobacterial geosmin producer, revising GeoA distribution and dispersion patterns in Bacteria.</title>
        <authorList>
            <person name="Churro C."/>
            <person name="Semedo-Aguiar A.P."/>
            <person name="Silva A.D."/>
            <person name="Pereira-Leal J.B."/>
            <person name="Leite R.B."/>
        </authorList>
    </citation>
    <scope>NUCLEOTIDE SEQUENCE [LARGE SCALE GENOMIC DNA]</scope>
    <source>
        <strain evidence="2 3">IPMA8</strain>
    </source>
</reference>
<proteinExistence type="predicted"/>
<name>A0ABX2D1V5_9CYAN</name>
<feature type="chain" id="PRO_5045971893" evidence="1">
    <location>
        <begin position="24"/>
        <end position="143"/>
    </location>
</feature>
<comment type="caution">
    <text evidence="2">The sequence shown here is derived from an EMBL/GenBank/DDBJ whole genome shotgun (WGS) entry which is preliminary data.</text>
</comment>
<accession>A0ABX2D1V5</accession>
<evidence type="ECO:0000313" key="3">
    <source>
        <dbReference type="Proteomes" id="UP000702425"/>
    </source>
</evidence>
<keyword evidence="3" id="KW-1185">Reference proteome</keyword>